<evidence type="ECO:0000313" key="1">
    <source>
        <dbReference type="EMBL" id="KAK2185691.1"/>
    </source>
</evidence>
<proteinExistence type="predicted"/>
<dbReference type="Proteomes" id="UP001209878">
    <property type="component" value="Unassembled WGS sequence"/>
</dbReference>
<gene>
    <name evidence="1" type="ORF">NP493_226g04019</name>
</gene>
<name>A0AAD9UDV3_RIDPI</name>
<sequence>MTNHGSKEEPDALSKHATNYTQIVRVQKYVNRYINPLNIKCKAKLDCLTGNISKMWYTISGDFNADNLKFGTYIKHCMGMYTNKYIQTTVYVIEMILGIG</sequence>
<dbReference type="EMBL" id="JAODUO010000226">
    <property type="protein sequence ID" value="KAK2185691.1"/>
    <property type="molecule type" value="Genomic_DNA"/>
</dbReference>
<organism evidence="1 2">
    <name type="scientific">Ridgeia piscesae</name>
    <name type="common">Tubeworm</name>
    <dbReference type="NCBI Taxonomy" id="27915"/>
    <lineage>
        <taxon>Eukaryota</taxon>
        <taxon>Metazoa</taxon>
        <taxon>Spiralia</taxon>
        <taxon>Lophotrochozoa</taxon>
        <taxon>Annelida</taxon>
        <taxon>Polychaeta</taxon>
        <taxon>Sedentaria</taxon>
        <taxon>Canalipalpata</taxon>
        <taxon>Sabellida</taxon>
        <taxon>Siboglinidae</taxon>
        <taxon>Ridgeia</taxon>
    </lineage>
</organism>
<comment type="caution">
    <text evidence="1">The sequence shown here is derived from an EMBL/GenBank/DDBJ whole genome shotgun (WGS) entry which is preliminary data.</text>
</comment>
<evidence type="ECO:0000313" key="2">
    <source>
        <dbReference type="Proteomes" id="UP001209878"/>
    </source>
</evidence>
<keyword evidence="2" id="KW-1185">Reference proteome</keyword>
<accession>A0AAD9UDV3</accession>
<dbReference type="AlphaFoldDB" id="A0AAD9UDV3"/>
<reference evidence="1" key="1">
    <citation type="journal article" date="2023" name="Mol. Biol. Evol.">
        <title>Third-Generation Sequencing Reveals the Adaptive Role of the Epigenome in Three Deep-Sea Polychaetes.</title>
        <authorList>
            <person name="Perez M."/>
            <person name="Aroh O."/>
            <person name="Sun Y."/>
            <person name="Lan Y."/>
            <person name="Juniper S.K."/>
            <person name="Young C.R."/>
            <person name="Angers B."/>
            <person name="Qian P.Y."/>
        </authorList>
    </citation>
    <scope>NUCLEOTIDE SEQUENCE</scope>
    <source>
        <strain evidence="1">R07B-5</strain>
    </source>
</reference>
<protein>
    <submittedName>
        <fullName evidence="1">Uncharacterized protein</fullName>
    </submittedName>
</protein>